<dbReference type="EMBL" id="CP017480">
    <property type="protein sequence ID" value="APG03893.1"/>
    <property type="molecule type" value="Genomic_DNA"/>
</dbReference>
<dbReference type="PANTHER" id="PTHR12126">
    <property type="entry name" value="NADH-UBIQUINONE OXIDOREDUCTASE 39 KDA SUBUNIT-RELATED"/>
    <property type="match status" value="1"/>
</dbReference>
<dbReference type="RefSeq" id="WP_046969386.1">
    <property type="nucleotide sequence ID" value="NZ_CP017480.1"/>
</dbReference>
<dbReference type="PANTHER" id="PTHR12126:SF11">
    <property type="entry name" value="NADH DEHYDROGENASE [UBIQUINONE] 1 ALPHA SUBCOMPLEX SUBUNIT 9, MITOCHONDRIAL"/>
    <property type="match status" value="1"/>
</dbReference>
<dbReference type="InterPro" id="IPR016040">
    <property type="entry name" value="NAD(P)-bd_dom"/>
</dbReference>
<dbReference type="PATRIC" id="fig|1440763.5.peg.4014"/>
<dbReference type="STRING" id="1440763.BJI69_08230"/>
<dbReference type="Pfam" id="PF13460">
    <property type="entry name" value="NAD_binding_10"/>
    <property type="match status" value="1"/>
</dbReference>
<name>A0A0G9H2P4_9GAMM</name>
<gene>
    <name evidence="2" type="ORF">BJI69_08230</name>
</gene>
<protein>
    <submittedName>
        <fullName evidence="2">NmrA family transcriptional regulator</fullName>
    </submittedName>
</protein>
<evidence type="ECO:0000313" key="2">
    <source>
        <dbReference type="EMBL" id="APG03893.1"/>
    </source>
</evidence>
<reference evidence="3" key="1">
    <citation type="submission" date="2016-09" db="EMBL/GenBank/DDBJ databases">
        <authorList>
            <person name="Lysoe E."/>
        </authorList>
    </citation>
    <scope>NUCLEOTIDE SEQUENCE [LARGE SCALE GENOMIC DNA]</scope>
    <source>
        <strain evidence="3">LJ96T</strain>
    </source>
</reference>
<dbReference type="Proteomes" id="UP000182987">
    <property type="component" value="Chromosome"/>
</dbReference>
<dbReference type="InterPro" id="IPR036291">
    <property type="entry name" value="NAD(P)-bd_dom_sf"/>
</dbReference>
<dbReference type="Gene3D" id="3.40.50.720">
    <property type="entry name" value="NAD(P)-binding Rossmann-like Domain"/>
    <property type="match status" value="1"/>
</dbReference>
<dbReference type="GO" id="GO:0044877">
    <property type="term" value="F:protein-containing complex binding"/>
    <property type="evidence" value="ECO:0007669"/>
    <property type="project" value="TreeGrafter"/>
</dbReference>
<feature type="domain" description="NAD(P)-binding" evidence="1">
    <location>
        <begin position="36"/>
        <end position="172"/>
    </location>
</feature>
<dbReference type="OrthoDB" id="9771302at2"/>
<dbReference type="AlphaFoldDB" id="A0A0G9H2P4"/>
<dbReference type="KEGG" id="lrz:BJI69_08230"/>
<proteinExistence type="predicted"/>
<keyword evidence="3" id="KW-1185">Reference proteome</keyword>
<organism evidence="2 3">
    <name type="scientific">Luteibacter rhizovicinus DSM 16549</name>
    <dbReference type="NCBI Taxonomy" id="1440763"/>
    <lineage>
        <taxon>Bacteria</taxon>
        <taxon>Pseudomonadati</taxon>
        <taxon>Pseudomonadota</taxon>
        <taxon>Gammaproteobacteria</taxon>
        <taxon>Lysobacterales</taxon>
        <taxon>Rhodanobacteraceae</taxon>
        <taxon>Luteibacter</taxon>
    </lineage>
</organism>
<evidence type="ECO:0000259" key="1">
    <source>
        <dbReference type="Pfam" id="PF13460"/>
    </source>
</evidence>
<dbReference type="InterPro" id="IPR051207">
    <property type="entry name" value="ComplexI_NDUFA9_subunit"/>
</dbReference>
<evidence type="ECO:0000313" key="3">
    <source>
        <dbReference type="Proteomes" id="UP000182987"/>
    </source>
</evidence>
<dbReference type="SUPFAM" id="SSF51735">
    <property type="entry name" value="NAD(P)-binding Rossmann-fold domains"/>
    <property type="match status" value="1"/>
</dbReference>
<accession>A0A0G9H2P4</accession>
<sequence>MNILVIGGYGLVGRNVVARLRAAGHETTAASRSTGVDVTTGKGLRQALAGIDVVVDVSNSPSFDDIAAFEFFKAASEHLLAAEAEAGVRHHVSLSVVGTGLLDDSHYLRGKALQEVLIRHSGIPFTVVHATQFYEFLVDIVSSAVRDQTVRLSSAFIQPVASDDVAAVIAEAAVAMPINGSIQVAGPTRERLFDIVQRFLLDIEAPCDVILDADAPYFGAILDEDVLLPRADATLGTRGFQEWLEQSEYSRVRW</sequence>